<dbReference type="AlphaFoldDB" id="A0A3N0DQU7"/>
<feature type="non-terminal residue" evidence="1">
    <location>
        <position position="135"/>
    </location>
</feature>
<sequence>MKRLYALAFFLVVVYYGHAQVGIGTPLPDSSAQLDVVAEDKGILIPRVALTGARDQTTIANGNVESLLVFNTASTADVKPGYYYWYAESWHRVVSAEDANGGDLPDNVIIYNPADNELTYIDENGDTQVIDLSEL</sequence>
<gene>
    <name evidence="1" type="ORF">ED312_20125</name>
</gene>
<comment type="caution">
    <text evidence="1">The sequence shown here is derived from an EMBL/GenBank/DDBJ whole genome shotgun (WGS) entry which is preliminary data.</text>
</comment>
<dbReference type="Proteomes" id="UP000267469">
    <property type="component" value="Unassembled WGS sequence"/>
</dbReference>
<evidence type="ECO:0000313" key="2">
    <source>
        <dbReference type="Proteomes" id="UP000267469"/>
    </source>
</evidence>
<organism evidence="1 2">
    <name type="scientific">Sinomicrobium pectinilyticum</name>
    <dbReference type="NCBI Taxonomy" id="1084421"/>
    <lineage>
        <taxon>Bacteria</taxon>
        <taxon>Pseudomonadati</taxon>
        <taxon>Bacteroidota</taxon>
        <taxon>Flavobacteriia</taxon>
        <taxon>Flavobacteriales</taxon>
        <taxon>Flavobacteriaceae</taxon>
        <taxon>Sinomicrobium</taxon>
    </lineage>
</organism>
<dbReference type="EMBL" id="RJTM01000143">
    <property type="protein sequence ID" value="RNL78009.1"/>
    <property type="molecule type" value="Genomic_DNA"/>
</dbReference>
<name>A0A3N0DQU7_SINP1</name>
<proteinExistence type="predicted"/>
<reference evidence="1 2" key="1">
    <citation type="submission" date="2018-10" db="EMBL/GenBank/DDBJ databases">
        <title>Sinomicrobium pectinilyticum sp. nov., a pectinase-producing bacterium isolated from alkaline and saline soil, and emended description of the genus Sinomicrobium.</title>
        <authorList>
            <person name="Cheng B."/>
            <person name="Li C."/>
            <person name="Lai Q."/>
            <person name="Du M."/>
            <person name="Shao Z."/>
            <person name="Xu P."/>
            <person name="Yang C."/>
        </authorList>
    </citation>
    <scope>NUCLEOTIDE SEQUENCE [LARGE SCALE GENOMIC DNA]</scope>
    <source>
        <strain evidence="1 2">5DNS001</strain>
    </source>
</reference>
<keyword evidence="2" id="KW-1185">Reference proteome</keyword>
<protein>
    <submittedName>
        <fullName evidence="1">Uncharacterized protein</fullName>
    </submittedName>
</protein>
<accession>A0A3N0DQU7</accession>
<evidence type="ECO:0000313" key="1">
    <source>
        <dbReference type="EMBL" id="RNL78009.1"/>
    </source>
</evidence>